<reference evidence="2" key="1">
    <citation type="submission" date="2016-10" db="EMBL/GenBank/DDBJ databases">
        <authorList>
            <person name="Varghese N."/>
            <person name="Submissions S."/>
        </authorList>
    </citation>
    <scope>NUCLEOTIDE SEQUENCE [LARGE SCALE GENOMIC DNA]</scope>
    <source>
        <strain evidence="2">CGMCC 1.11022</strain>
    </source>
</reference>
<organism evidence="1 2">
    <name type="scientific">Mesorhizobium muleiense</name>
    <dbReference type="NCBI Taxonomy" id="1004279"/>
    <lineage>
        <taxon>Bacteria</taxon>
        <taxon>Pseudomonadati</taxon>
        <taxon>Pseudomonadota</taxon>
        <taxon>Alphaproteobacteria</taxon>
        <taxon>Hyphomicrobiales</taxon>
        <taxon>Phyllobacteriaceae</taxon>
        <taxon>Mesorhizobium</taxon>
    </lineage>
</organism>
<protein>
    <submittedName>
        <fullName evidence="1">Uncharacterized protein</fullName>
    </submittedName>
</protein>
<accession>A0A1G8KZ98</accession>
<dbReference type="Proteomes" id="UP000198894">
    <property type="component" value="Unassembled WGS sequence"/>
</dbReference>
<dbReference type="AlphaFoldDB" id="A0A1G8KZ98"/>
<gene>
    <name evidence="1" type="ORF">SAMN05428953_10287</name>
</gene>
<keyword evidence="2" id="KW-1185">Reference proteome</keyword>
<sequence>MDSSPAKVTSTRRGYWLSMMALVVALPAALAVQTWGSIKDWRSQHLRQPLSASLGQPIDYAGASWTVTRFTRLAGSAGSAVVLAEFEALAADPKALGSVPCEVRLSDGSGREWRPTLFADPVVRKQYPEAEQRSQCGGMAFAATEPGKPARMAASFSIPPAASGLRLSIALYSALPSYLSVSEPRT</sequence>
<dbReference type="EMBL" id="FNEE01000002">
    <property type="protein sequence ID" value="SDI48677.1"/>
    <property type="molecule type" value="Genomic_DNA"/>
</dbReference>
<evidence type="ECO:0000313" key="2">
    <source>
        <dbReference type="Proteomes" id="UP000198894"/>
    </source>
</evidence>
<name>A0A1G8KZ98_9HYPH</name>
<proteinExistence type="predicted"/>
<evidence type="ECO:0000313" key="1">
    <source>
        <dbReference type="EMBL" id="SDI48677.1"/>
    </source>
</evidence>
<dbReference type="RefSeq" id="WP_139172492.1">
    <property type="nucleotide sequence ID" value="NZ_FNEE01000002.1"/>
</dbReference>